<comment type="caution">
    <text evidence="3">The sequence shown here is derived from an EMBL/GenBank/DDBJ whole genome shotgun (WGS) entry which is preliminary data.</text>
</comment>
<evidence type="ECO:0000256" key="2">
    <source>
        <dbReference type="SAM" id="SignalP"/>
    </source>
</evidence>
<keyword evidence="4" id="KW-1185">Reference proteome</keyword>
<organism evidence="3 4">
    <name type="scientific">Litorivivens lipolytica</name>
    <dbReference type="NCBI Taxonomy" id="1524264"/>
    <lineage>
        <taxon>Bacteria</taxon>
        <taxon>Pseudomonadati</taxon>
        <taxon>Pseudomonadota</taxon>
        <taxon>Gammaproteobacteria</taxon>
        <taxon>Litorivivens</taxon>
    </lineage>
</organism>
<evidence type="ECO:0000256" key="1">
    <source>
        <dbReference type="ARBA" id="ARBA00022729"/>
    </source>
</evidence>
<dbReference type="InterPro" id="IPR028994">
    <property type="entry name" value="Integrin_alpha_N"/>
</dbReference>
<dbReference type="RefSeq" id="WP_183410707.1">
    <property type="nucleotide sequence ID" value="NZ_JACHWY010000002.1"/>
</dbReference>
<dbReference type="Proteomes" id="UP000537130">
    <property type="component" value="Unassembled WGS sequence"/>
</dbReference>
<feature type="signal peptide" evidence="2">
    <location>
        <begin position="1"/>
        <end position="16"/>
    </location>
</feature>
<evidence type="ECO:0008006" key="5">
    <source>
        <dbReference type="Google" id="ProtNLM"/>
    </source>
</evidence>
<accession>A0A7W4Z676</accession>
<dbReference type="AlphaFoldDB" id="A0A7W4Z676"/>
<gene>
    <name evidence="3" type="ORF">FHR99_002224</name>
</gene>
<sequence length="520" mass="56823">MRYRLIFSALTLPLIAACNDSNSSSSPPPVAAGSARMPGYGYVEYPVKTKQTSSAFLAVGDLDGNSDNGLDIFLSTLVEQTPPGPPNSASRGALRKFNTSGCDTPGNNCLEGPWEEDILIGVDDPQGYPFINTPQLFDINGDGQLDVIVQTGFLSTLGGAHFWLDGNEINAGSRPTHNYFSLSHTTPITNGLFFWHESDQTDLDGDGLQDIVTTSGKTQNPLNPMGSPNGSEELKVEWYRQTSPGSFDYHQIIAKDKDGNEVSSIGGVFVKLHDIDNDGDKDIVLTQFFNHSYETVPPPSLNPSIVWLENVTAPAESNGYAGEWKYHIIDSTIGLGYHMEFVDIDHDGKDELVVDNHNNDGDPRWQDEDGNVIVPPGIYWFEIPDNPTEVSQWEKHVISENMGVTLYYGNPASQGVPGIFNVGDINNDGLLDVAVPGDGNSKLYAFIQQRNGSFREDIVDEAKMFGMAIVADIDGDGLNEIVAAQHNSLDMDPAETDSPDDLQLPPGKLSIYRYEKIDRE</sequence>
<dbReference type="Pfam" id="PF13517">
    <property type="entry name" value="FG-GAP_3"/>
    <property type="match status" value="2"/>
</dbReference>
<evidence type="ECO:0000313" key="3">
    <source>
        <dbReference type="EMBL" id="MBB3047958.1"/>
    </source>
</evidence>
<name>A0A7W4Z676_9GAMM</name>
<keyword evidence="1 2" id="KW-0732">Signal</keyword>
<protein>
    <recommendedName>
        <fullName evidence="5">Repeat domain-containing protein</fullName>
    </recommendedName>
</protein>
<dbReference type="EMBL" id="JACHWY010000002">
    <property type="protein sequence ID" value="MBB3047958.1"/>
    <property type="molecule type" value="Genomic_DNA"/>
</dbReference>
<dbReference type="Gene3D" id="2.130.10.130">
    <property type="entry name" value="Integrin alpha, N-terminal"/>
    <property type="match status" value="2"/>
</dbReference>
<dbReference type="SUPFAM" id="SSF69318">
    <property type="entry name" value="Integrin alpha N-terminal domain"/>
    <property type="match status" value="1"/>
</dbReference>
<reference evidence="3 4" key="1">
    <citation type="submission" date="2020-08" db="EMBL/GenBank/DDBJ databases">
        <title>Genomic Encyclopedia of Type Strains, Phase III (KMG-III): the genomes of soil and plant-associated and newly described type strains.</title>
        <authorList>
            <person name="Whitman W."/>
        </authorList>
    </citation>
    <scope>NUCLEOTIDE SEQUENCE [LARGE SCALE GENOMIC DNA]</scope>
    <source>
        <strain evidence="3 4">CECT 8654</strain>
    </source>
</reference>
<dbReference type="PANTHER" id="PTHR46580">
    <property type="entry name" value="SENSOR KINASE-RELATED"/>
    <property type="match status" value="1"/>
</dbReference>
<feature type="chain" id="PRO_5030708200" description="Repeat domain-containing protein" evidence="2">
    <location>
        <begin position="17"/>
        <end position="520"/>
    </location>
</feature>
<dbReference type="InterPro" id="IPR013517">
    <property type="entry name" value="FG-GAP"/>
</dbReference>
<proteinExistence type="predicted"/>
<evidence type="ECO:0000313" key="4">
    <source>
        <dbReference type="Proteomes" id="UP000537130"/>
    </source>
</evidence>
<dbReference type="PROSITE" id="PS51257">
    <property type="entry name" value="PROKAR_LIPOPROTEIN"/>
    <property type="match status" value="1"/>
</dbReference>
<dbReference type="PANTHER" id="PTHR46580:SF4">
    <property type="entry name" value="ATP_GTP-BINDING PROTEIN"/>
    <property type="match status" value="1"/>
</dbReference>